<organism evidence="1 2">
    <name type="scientific">Zopfia rhizophila CBS 207.26</name>
    <dbReference type="NCBI Taxonomy" id="1314779"/>
    <lineage>
        <taxon>Eukaryota</taxon>
        <taxon>Fungi</taxon>
        <taxon>Dikarya</taxon>
        <taxon>Ascomycota</taxon>
        <taxon>Pezizomycotina</taxon>
        <taxon>Dothideomycetes</taxon>
        <taxon>Dothideomycetes incertae sedis</taxon>
        <taxon>Zopfiaceae</taxon>
        <taxon>Zopfia</taxon>
    </lineage>
</organism>
<feature type="non-terminal residue" evidence="1">
    <location>
        <position position="53"/>
    </location>
</feature>
<evidence type="ECO:0000313" key="1">
    <source>
        <dbReference type="EMBL" id="KAF2180757.1"/>
    </source>
</evidence>
<dbReference type="Proteomes" id="UP000800200">
    <property type="component" value="Unassembled WGS sequence"/>
</dbReference>
<dbReference type="AlphaFoldDB" id="A0A6A6DMK4"/>
<name>A0A6A6DMK4_9PEZI</name>
<protein>
    <submittedName>
        <fullName evidence="1">Uncharacterized protein</fullName>
    </submittedName>
</protein>
<dbReference type="OrthoDB" id="3917514at2759"/>
<accession>A0A6A6DMK4</accession>
<reference evidence="1" key="1">
    <citation type="journal article" date="2020" name="Stud. Mycol.">
        <title>101 Dothideomycetes genomes: a test case for predicting lifestyles and emergence of pathogens.</title>
        <authorList>
            <person name="Haridas S."/>
            <person name="Albert R."/>
            <person name="Binder M."/>
            <person name="Bloem J."/>
            <person name="Labutti K."/>
            <person name="Salamov A."/>
            <person name="Andreopoulos B."/>
            <person name="Baker S."/>
            <person name="Barry K."/>
            <person name="Bills G."/>
            <person name="Bluhm B."/>
            <person name="Cannon C."/>
            <person name="Castanera R."/>
            <person name="Culley D."/>
            <person name="Daum C."/>
            <person name="Ezra D."/>
            <person name="Gonzalez J."/>
            <person name="Henrissat B."/>
            <person name="Kuo A."/>
            <person name="Liang C."/>
            <person name="Lipzen A."/>
            <person name="Lutzoni F."/>
            <person name="Magnuson J."/>
            <person name="Mondo S."/>
            <person name="Nolan M."/>
            <person name="Ohm R."/>
            <person name="Pangilinan J."/>
            <person name="Park H.-J."/>
            <person name="Ramirez L."/>
            <person name="Alfaro M."/>
            <person name="Sun H."/>
            <person name="Tritt A."/>
            <person name="Yoshinaga Y."/>
            <person name="Zwiers L.-H."/>
            <person name="Turgeon B."/>
            <person name="Goodwin S."/>
            <person name="Spatafora J."/>
            <person name="Crous P."/>
            <person name="Grigoriev I."/>
        </authorList>
    </citation>
    <scope>NUCLEOTIDE SEQUENCE</scope>
    <source>
        <strain evidence="1">CBS 207.26</strain>
    </source>
</reference>
<feature type="non-terminal residue" evidence="1">
    <location>
        <position position="1"/>
    </location>
</feature>
<gene>
    <name evidence="1" type="ORF">K469DRAFT_532761</name>
</gene>
<sequence length="53" mass="6246">DTPKKAKVRGVIEYMEARTIPHSKENVFRYYEVSHRQGWAMISNGSVDQRQHN</sequence>
<evidence type="ECO:0000313" key="2">
    <source>
        <dbReference type="Proteomes" id="UP000800200"/>
    </source>
</evidence>
<dbReference type="EMBL" id="ML994656">
    <property type="protein sequence ID" value="KAF2180757.1"/>
    <property type="molecule type" value="Genomic_DNA"/>
</dbReference>
<proteinExistence type="predicted"/>
<keyword evidence="2" id="KW-1185">Reference proteome</keyword>